<reference evidence="1" key="2">
    <citation type="journal article" date="2015" name="Fish Shellfish Immunol.">
        <title>Early steps in the European eel (Anguilla anguilla)-Vibrio vulnificus interaction in the gills: Role of the RtxA13 toxin.</title>
        <authorList>
            <person name="Callol A."/>
            <person name="Pajuelo D."/>
            <person name="Ebbesson L."/>
            <person name="Teles M."/>
            <person name="MacKenzie S."/>
            <person name="Amaro C."/>
        </authorList>
    </citation>
    <scope>NUCLEOTIDE SEQUENCE</scope>
</reference>
<evidence type="ECO:0000313" key="1">
    <source>
        <dbReference type="EMBL" id="JAH54293.1"/>
    </source>
</evidence>
<accession>A0A0E9TNK0</accession>
<protein>
    <submittedName>
        <fullName evidence="1">Uncharacterized protein</fullName>
    </submittedName>
</protein>
<organism evidence="1">
    <name type="scientific">Anguilla anguilla</name>
    <name type="common">European freshwater eel</name>
    <name type="synonym">Muraena anguilla</name>
    <dbReference type="NCBI Taxonomy" id="7936"/>
    <lineage>
        <taxon>Eukaryota</taxon>
        <taxon>Metazoa</taxon>
        <taxon>Chordata</taxon>
        <taxon>Craniata</taxon>
        <taxon>Vertebrata</taxon>
        <taxon>Euteleostomi</taxon>
        <taxon>Actinopterygii</taxon>
        <taxon>Neopterygii</taxon>
        <taxon>Teleostei</taxon>
        <taxon>Anguilliformes</taxon>
        <taxon>Anguillidae</taxon>
        <taxon>Anguilla</taxon>
    </lineage>
</organism>
<proteinExistence type="predicted"/>
<sequence length="22" mass="2595">MYLKHYVIDSHCANFVCFSLTC</sequence>
<reference evidence="1" key="1">
    <citation type="submission" date="2014-11" db="EMBL/GenBank/DDBJ databases">
        <authorList>
            <person name="Amaro Gonzalez C."/>
        </authorList>
    </citation>
    <scope>NUCLEOTIDE SEQUENCE</scope>
</reference>
<name>A0A0E9TNK0_ANGAN</name>
<dbReference type="AlphaFoldDB" id="A0A0E9TNK0"/>
<dbReference type="EMBL" id="GBXM01054284">
    <property type="protein sequence ID" value="JAH54293.1"/>
    <property type="molecule type" value="Transcribed_RNA"/>
</dbReference>